<evidence type="ECO:0000313" key="4">
    <source>
        <dbReference type="EMBL" id="OAB77483.1"/>
    </source>
</evidence>
<feature type="domain" description="DUF3298" evidence="2">
    <location>
        <begin position="286"/>
        <end position="350"/>
    </location>
</feature>
<feature type="domain" description="Deacetylase PdaC" evidence="3">
    <location>
        <begin position="178"/>
        <end position="259"/>
    </location>
</feature>
<feature type="domain" description="Copper amine oxidase-like N-terminal" evidence="1">
    <location>
        <begin position="54"/>
        <end position="154"/>
    </location>
</feature>
<comment type="caution">
    <text evidence="4">The sequence shown here is derived from an EMBL/GenBank/DDBJ whole genome shotgun (WGS) entry which is preliminary data.</text>
</comment>
<dbReference type="Gene3D" id="3.30.565.40">
    <property type="entry name" value="Fervidobacterium nodosum Rt17-B1 like"/>
    <property type="match status" value="1"/>
</dbReference>
<reference evidence="4 5" key="1">
    <citation type="submission" date="2016-02" db="EMBL/GenBank/DDBJ databases">
        <title>Paenibacillus sp. LPB0068, isolated from Crassostrea gigas.</title>
        <authorList>
            <person name="Shin S.-K."/>
            <person name="Yi H."/>
        </authorList>
    </citation>
    <scope>NUCLEOTIDE SEQUENCE [LARGE SCALE GENOMIC DNA]</scope>
    <source>
        <strain evidence="4 5">LPB0068</strain>
    </source>
</reference>
<dbReference type="Gene3D" id="3.90.640.20">
    <property type="entry name" value="Heat-shock cognate protein, ATPase"/>
    <property type="match status" value="1"/>
</dbReference>
<proteinExistence type="predicted"/>
<accession>A0A167GE32</accession>
<name>A0A167GE32_9BACL</name>
<organism evidence="4 5">
    <name type="scientific">Paenibacillus crassostreae</name>
    <dbReference type="NCBI Taxonomy" id="1763538"/>
    <lineage>
        <taxon>Bacteria</taxon>
        <taxon>Bacillati</taxon>
        <taxon>Bacillota</taxon>
        <taxon>Bacilli</taxon>
        <taxon>Bacillales</taxon>
        <taxon>Paenibacillaceae</taxon>
        <taxon>Paenibacillus</taxon>
    </lineage>
</organism>
<dbReference type="SUPFAM" id="SSF55383">
    <property type="entry name" value="Copper amine oxidase, domain N"/>
    <property type="match status" value="1"/>
</dbReference>
<dbReference type="Pfam" id="PF11738">
    <property type="entry name" value="DUF3298"/>
    <property type="match status" value="1"/>
</dbReference>
<dbReference type="RefSeq" id="WP_068654761.1">
    <property type="nucleotide sequence ID" value="NZ_CP017770.1"/>
</dbReference>
<dbReference type="KEGG" id="pcx:LPB68_11105"/>
<evidence type="ECO:0000259" key="1">
    <source>
        <dbReference type="Pfam" id="PF07833"/>
    </source>
</evidence>
<dbReference type="Pfam" id="PF07833">
    <property type="entry name" value="Cu_amine_oxidN1"/>
    <property type="match status" value="1"/>
</dbReference>
<dbReference type="AlphaFoldDB" id="A0A167GE32"/>
<evidence type="ECO:0000313" key="5">
    <source>
        <dbReference type="Proteomes" id="UP000077134"/>
    </source>
</evidence>
<evidence type="ECO:0000259" key="2">
    <source>
        <dbReference type="Pfam" id="PF11738"/>
    </source>
</evidence>
<dbReference type="OrthoDB" id="5637at2"/>
<dbReference type="InterPro" id="IPR025303">
    <property type="entry name" value="PdaC"/>
</dbReference>
<evidence type="ECO:0000259" key="3">
    <source>
        <dbReference type="Pfam" id="PF13739"/>
    </source>
</evidence>
<dbReference type="EMBL" id="LSFN01000004">
    <property type="protein sequence ID" value="OAB77483.1"/>
    <property type="molecule type" value="Genomic_DNA"/>
</dbReference>
<dbReference type="InterPro" id="IPR037126">
    <property type="entry name" value="PdaC/RsiV-like_sf"/>
</dbReference>
<dbReference type="InterPro" id="IPR021729">
    <property type="entry name" value="DUF3298"/>
</dbReference>
<sequence>MNKALKRWSTLTLAAGLIITGFGYTGQATVVAAGNTKNIAVVPSVILKWKGTTLTQKGLISNGNTLIPVTLLRDQLGLSLNYNPGTRTYSLGSGYRQLNMDVSEYGVNTNVNNFYLNEYEVKNIGGKLYIPFKLMSDYLGYEGVWNSELKSLSITPRLQNDLEITTKVLESNTKDALFIVRYPQISGLADAKVEKIINSKLEKLKDDFVDASKEQATKRDSSIEHTYQFFQNYVVSYNENDVLSIVIDQYGYTGGAHGGTLRIGMNFSLVDGELLSLADQLKEKNADYATELDKHVVKGLTEINGYVEDYKGVTSESNYYLKSEGIALFFQQYEYTPYAAGIPTFVVPYQQILPKGTSMFK</sequence>
<evidence type="ECO:0008006" key="6">
    <source>
        <dbReference type="Google" id="ProtNLM"/>
    </source>
</evidence>
<protein>
    <recommendedName>
        <fullName evidence="6">Copper amine oxidase</fullName>
    </recommendedName>
</protein>
<gene>
    <name evidence="4" type="ORF">PNBC_02100</name>
</gene>
<keyword evidence="5" id="KW-1185">Reference proteome</keyword>
<dbReference type="STRING" id="1763538.LPB68_11105"/>
<dbReference type="Pfam" id="PF13739">
    <property type="entry name" value="PdaC"/>
    <property type="match status" value="1"/>
</dbReference>
<dbReference type="InterPro" id="IPR036582">
    <property type="entry name" value="Mao_N_sf"/>
</dbReference>
<dbReference type="InterPro" id="IPR012854">
    <property type="entry name" value="Cu_amine_oxidase-like_N"/>
</dbReference>
<dbReference type="Proteomes" id="UP000077134">
    <property type="component" value="Unassembled WGS sequence"/>
</dbReference>